<organism evidence="1 2">
    <name type="scientific">Meloidogyne floridensis</name>
    <dbReference type="NCBI Taxonomy" id="298350"/>
    <lineage>
        <taxon>Eukaryota</taxon>
        <taxon>Metazoa</taxon>
        <taxon>Ecdysozoa</taxon>
        <taxon>Nematoda</taxon>
        <taxon>Chromadorea</taxon>
        <taxon>Rhabditida</taxon>
        <taxon>Tylenchina</taxon>
        <taxon>Tylenchomorpha</taxon>
        <taxon>Tylenchoidea</taxon>
        <taxon>Meloidogynidae</taxon>
        <taxon>Meloidogyninae</taxon>
        <taxon>Meloidogyne</taxon>
    </lineage>
</organism>
<dbReference type="Proteomes" id="UP000887560">
    <property type="component" value="Unplaced"/>
</dbReference>
<proteinExistence type="predicted"/>
<name>A0A915NDK5_9BILA</name>
<sequence>MDSPCSSSSILNIPATNVLVSNFGNTENEDIVNP</sequence>
<evidence type="ECO:0000313" key="1">
    <source>
        <dbReference type="Proteomes" id="UP000887560"/>
    </source>
</evidence>
<dbReference type="WBParaSite" id="scf7180000417442.g1270">
    <property type="protein sequence ID" value="scf7180000417442.g1270"/>
    <property type="gene ID" value="scf7180000417442.g1270"/>
</dbReference>
<keyword evidence="1" id="KW-1185">Reference proteome</keyword>
<protein>
    <submittedName>
        <fullName evidence="2">Uncharacterized protein</fullName>
    </submittedName>
</protein>
<evidence type="ECO:0000313" key="2">
    <source>
        <dbReference type="WBParaSite" id="scf7180000417442.g1270"/>
    </source>
</evidence>
<dbReference type="AlphaFoldDB" id="A0A915NDK5"/>
<accession>A0A915NDK5</accession>
<reference evidence="2" key="1">
    <citation type="submission" date="2022-11" db="UniProtKB">
        <authorList>
            <consortium name="WormBaseParasite"/>
        </authorList>
    </citation>
    <scope>IDENTIFICATION</scope>
</reference>